<reference evidence="2 3" key="1">
    <citation type="submission" date="2022-12" db="EMBL/GenBank/DDBJ databases">
        <title>Chromosome-level genome of Tegillarca granosa.</title>
        <authorList>
            <person name="Kim J."/>
        </authorList>
    </citation>
    <scope>NUCLEOTIDE SEQUENCE [LARGE SCALE GENOMIC DNA]</scope>
    <source>
        <strain evidence="2">Teg-2019</strain>
        <tissue evidence="2">Adductor muscle</tissue>
    </source>
</reference>
<protein>
    <submittedName>
        <fullName evidence="2">Uncharacterized protein</fullName>
    </submittedName>
</protein>
<accession>A0ABQ9FJX0</accession>
<dbReference type="Proteomes" id="UP001217089">
    <property type="component" value="Unassembled WGS sequence"/>
</dbReference>
<evidence type="ECO:0000313" key="2">
    <source>
        <dbReference type="EMBL" id="KAJ8317617.1"/>
    </source>
</evidence>
<proteinExistence type="predicted"/>
<dbReference type="EMBL" id="JARBDR010000246">
    <property type="protein sequence ID" value="KAJ8317617.1"/>
    <property type="molecule type" value="Genomic_DNA"/>
</dbReference>
<feature type="region of interest" description="Disordered" evidence="1">
    <location>
        <begin position="35"/>
        <end position="67"/>
    </location>
</feature>
<evidence type="ECO:0000313" key="3">
    <source>
        <dbReference type="Proteomes" id="UP001217089"/>
    </source>
</evidence>
<keyword evidence="3" id="KW-1185">Reference proteome</keyword>
<organism evidence="2 3">
    <name type="scientific">Tegillarca granosa</name>
    <name type="common">Malaysian cockle</name>
    <name type="synonym">Anadara granosa</name>
    <dbReference type="NCBI Taxonomy" id="220873"/>
    <lineage>
        <taxon>Eukaryota</taxon>
        <taxon>Metazoa</taxon>
        <taxon>Spiralia</taxon>
        <taxon>Lophotrochozoa</taxon>
        <taxon>Mollusca</taxon>
        <taxon>Bivalvia</taxon>
        <taxon>Autobranchia</taxon>
        <taxon>Pteriomorphia</taxon>
        <taxon>Arcoida</taxon>
        <taxon>Arcoidea</taxon>
        <taxon>Arcidae</taxon>
        <taxon>Tegillarca</taxon>
    </lineage>
</organism>
<evidence type="ECO:0000256" key="1">
    <source>
        <dbReference type="SAM" id="MobiDB-lite"/>
    </source>
</evidence>
<gene>
    <name evidence="2" type="ORF">KUTeg_005521</name>
</gene>
<comment type="caution">
    <text evidence="2">The sequence shown here is derived from an EMBL/GenBank/DDBJ whole genome shotgun (WGS) entry which is preliminary data.</text>
</comment>
<feature type="compositionally biased region" description="Low complexity" evidence="1">
    <location>
        <begin position="35"/>
        <end position="54"/>
    </location>
</feature>
<sequence>MGRNDKTIKTYGRHRNRVIHADIWSSGEENQKNLFSMSSCSSNGSLSLNQSTSSVDNSNESVFAERKPRKVKNRYIEQNM</sequence>
<name>A0ABQ9FJX0_TEGGR</name>